<reference evidence="1" key="1">
    <citation type="submission" date="2022-04" db="EMBL/GenBank/DDBJ databases">
        <title>Jade perch genome.</title>
        <authorList>
            <person name="Chao B."/>
        </authorList>
    </citation>
    <scope>NUCLEOTIDE SEQUENCE</scope>
    <source>
        <strain evidence="1">CB-2022</strain>
    </source>
</reference>
<dbReference type="Proteomes" id="UP000831701">
    <property type="component" value="Chromosome 20"/>
</dbReference>
<proteinExistence type="predicted"/>
<gene>
    <name evidence="1" type="ORF">L3Q82_004180</name>
</gene>
<evidence type="ECO:0000313" key="2">
    <source>
        <dbReference type="Proteomes" id="UP000831701"/>
    </source>
</evidence>
<name>A0ACB8VJD6_9TELE</name>
<accession>A0ACB8VJD6</accession>
<evidence type="ECO:0000313" key="1">
    <source>
        <dbReference type="EMBL" id="KAI3355639.1"/>
    </source>
</evidence>
<keyword evidence="2" id="KW-1185">Reference proteome</keyword>
<comment type="caution">
    <text evidence="1">The sequence shown here is derived from an EMBL/GenBank/DDBJ whole genome shotgun (WGS) entry which is preliminary data.</text>
</comment>
<protein>
    <submittedName>
        <fullName evidence="1">Uncharacterized protein</fullName>
    </submittedName>
</protein>
<dbReference type="EMBL" id="CM041550">
    <property type="protein sequence ID" value="KAI3355639.1"/>
    <property type="molecule type" value="Genomic_DNA"/>
</dbReference>
<organism evidence="1 2">
    <name type="scientific">Scortum barcoo</name>
    <name type="common">barcoo grunter</name>
    <dbReference type="NCBI Taxonomy" id="214431"/>
    <lineage>
        <taxon>Eukaryota</taxon>
        <taxon>Metazoa</taxon>
        <taxon>Chordata</taxon>
        <taxon>Craniata</taxon>
        <taxon>Vertebrata</taxon>
        <taxon>Euteleostomi</taxon>
        <taxon>Actinopterygii</taxon>
        <taxon>Neopterygii</taxon>
        <taxon>Teleostei</taxon>
        <taxon>Neoteleostei</taxon>
        <taxon>Acanthomorphata</taxon>
        <taxon>Eupercaria</taxon>
        <taxon>Centrarchiformes</taxon>
        <taxon>Terapontoidei</taxon>
        <taxon>Terapontidae</taxon>
        <taxon>Scortum</taxon>
    </lineage>
</organism>
<sequence>MSKLSFRARALDAAKPLPVFRRRDLPDLTDCVSINRAVPQMPTGMEKEEELEHHLQRAISAQQVFREKKENMVIPVPEAESNTTYYDRLYKGEVKVPKQLIHIQPLGLDLEQPDYDMDSEDETLLNRLNRKMELKPLQFETMVDRLEKASTHQLVSLSEAKLLLNEDDYLLKSVYDYWVRKRKNCRGPSLVPHIKQEKRDGSTNNDAYVAFRRRTEKMQTRKNRKNDEASYEKMLRLRREFSRTVTILEMIKRREKSKRELLHLTLEVVERRYQMGDFSGDALRDVSLPLVEKPAYSTAASLNNGGRHRADIKIKMQKKPIFVRDELPFDPIRPKKKNMRRDRLYPPQRRPGRPPGPFTVNKADIKQYDFHSSGEEDSPPPPLLMKRIIRTEFLSSGGKLDVNICLIILDRASSGLDPVLKQLDSLTHPVSGTRTSTCILSDPVTLEQNLPLTSGTAAPSLTQILNNIQTLRRFCFRPKQVQDQREGGRRTTGCSVEDNRLTCCSSGSGGITEEQYHSHQQQLVQMQKQQLEQLQLQNNSVLCRPSVLPRKKSTGSGESSSKTLDSASAQFAASAVISAPPPPHGHTNSENKPYKTSVNGVHHPSGPSRPPYSSSSSLSRSGPSARVALPSSSSSSPQSLPNQRSQVGAVSPAHPHTTRASAPPTSALKLATVAASLDRVPKVSTASERGLHVPEFPAARWSRVEVGVSISQHPDETVTGSLILLLLLTGDLLRLSAG</sequence>